<sequence>MSSHKIKVAVVFGGRSAEHEVSLQSAQNVINSLDPEKFEPVLIGIDREGRWFLNEQSIQLLNADNPSDIALNLSAPQVGLIPNGPERRLVRIDSQESLGQVDVIFPVLHGPYGEDGSIQGLAKMANLPCVGADVTASALGMDKDIMKRLLRDAGILNAEFITLYHWQSEWPLEQIETEFGYPVFIKPANMGSSVGVSRAKNREQLNQAIRHAFKYDQKVLVEKAVKGRELEISLLGNDEIMASCVGEIIAADQFYSYESKYIDADAAELKIPAEISAQQTARIQQTAIEVYRLLGCSGLARVDMFLTPEDEIFINEINTLPGFTNISMYPKLWEHSGIPQQQLVTRLIELALERFDQKRHLSTNR</sequence>
<keyword evidence="14 21" id="KW-0464">Manganese</keyword>
<dbReference type="FunFam" id="3.30.470.20:FF:000008">
    <property type="entry name" value="D-alanine--D-alanine ligase"/>
    <property type="match status" value="1"/>
</dbReference>
<evidence type="ECO:0000256" key="2">
    <source>
        <dbReference type="ARBA" id="ARBA00003921"/>
    </source>
</evidence>
<dbReference type="GO" id="GO:0009252">
    <property type="term" value="P:peptidoglycan biosynthetic process"/>
    <property type="evidence" value="ECO:0007669"/>
    <property type="project" value="UniProtKB-UniRule"/>
</dbReference>
<dbReference type="HAMAP" id="MF_00047">
    <property type="entry name" value="Dala_Dala_lig"/>
    <property type="match status" value="1"/>
</dbReference>
<evidence type="ECO:0000256" key="3">
    <source>
        <dbReference type="ARBA" id="ARBA00004496"/>
    </source>
</evidence>
<dbReference type="OrthoDB" id="9813261at2"/>
<dbReference type="PROSITE" id="PS50975">
    <property type="entry name" value="ATP_GRASP"/>
    <property type="match status" value="1"/>
</dbReference>
<evidence type="ECO:0000256" key="6">
    <source>
        <dbReference type="ARBA" id="ARBA00022490"/>
    </source>
</evidence>
<dbReference type="SUPFAM" id="SSF56059">
    <property type="entry name" value="Glutathione synthetase ATP-binding domain-like"/>
    <property type="match status" value="1"/>
</dbReference>
<feature type="binding site" evidence="20">
    <location>
        <position position="143"/>
    </location>
    <ligand>
        <name>ATP</name>
        <dbReference type="ChEBI" id="CHEBI:30616"/>
    </ligand>
</feature>
<keyword evidence="10 22" id="KW-0067">ATP-binding</keyword>
<keyword evidence="6 18" id="KW-0963">Cytoplasm</keyword>
<dbReference type="Proteomes" id="UP000032266">
    <property type="component" value="Chromosome"/>
</dbReference>
<evidence type="ECO:0000313" key="25">
    <source>
        <dbReference type="Proteomes" id="UP000032266"/>
    </source>
</evidence>
<dbReference type="HOGENOM" id="CLU_039268_0_0_6"/>
<dbReference type="Pfam" id="PF07478">
    <property type="entry name" value="Dala_Dala_lig_C"/>
    <property type="match status" value="1"/>
</dbReference>
<evidence type="ECO:0000256" key="5">
    <source>
        <dbReference type="ARBA" id="ARBA00010871"/>
    </source>
</evidence>
<evidence type="ECO:0000256" key="7">
    <source>
        <dbReference type="ARBA" id="ARBA00022598"/>
    </source>
</evidence>
<dbReference type="GO" id="GO:0046872">
    <property type="term" value="F:metal ion binding"/>
    <property type="evidence" value="ECO:0007669"/>
    <property type="project" value="UniProtKB-KW"/>
</dbReference>
<dbReference type="InterPro" id="IPR011761">
    <property type="entry name" value="ATP-grasp"/>
</dbReference>
<evidence type="ECO:0000256" key="21">
    <source>
        <dbReference type="PIRSR" id="PIRSR039102-3"/>
    </source>
</evidence>
<evidence type="ECO:0000313" key="24">
    <source>
        <dbReference type="EMBL" id="AJQ96369.1"/>
    </source>
</evidence>
<dbReference type="GO" id="GO:0008716">
    <property type="term" value="F:D-alanine-D-alanine ligase activity"/>
    <property type="evidence" value="ECO:0007669"/>
    <property type="project" value="UniProtKB-UniRule"/>
</dbReference>
<evidence type="ECO:0000256" key="12">
    <source>
        <dbReference type="ARBA" id="ARBA00022960"/>
    </source>
</evidence>
<dbReference type="SUPFAM" id="SSF52440">
    <property type="entry name" value="PreATP-grasp domain"/>
    <property type="match status" value="1"/>
</dbReference>
<evidence type="ECO:0000256" key="18">
    <source>
        <dbReference type="HAMAP-Rule" id="MF_00047"/>
    </source>
</evidence>
<dbReference type="PIRSF" id="PIRSF039102">
    <property type="entry name" value="Ddl/VanB"/>
    <property type="match status" value="1"/>
</dbReference>
<feature type="binding site" evidence="21">
    <location>
        <position position="318"/>
    </location>
    <ligand>
        <name>Mg(2+)</name>
        <dbReference type="ChEBI" id="CHEBI:18420"/>
        <label>2</label>
    </ligand>
</feature>
<feature type="binding site" evidence="20">
    <location>
        <begin position="315"/>
        <end position="316"/>
    </location>
    <ligand>
        <name>ATP</name>
        <dbReference type="ChEBI" id="CHEBI:30616"/>
    </ligand>
</feature>
<dbReference type="KEGG" id="gsn:YC6258_04337"/>
<evidence type="ECO:0000256" key="17">
    <source>
        <dbReference type="ARBA" id="ARBA00060592"/>
    </source>
</evidence>
<comment type="pathway">
    <text evidence="4 18">Cell wall biogenesis; peptidoglycan biosynthesis.</text>
</comment>
<dbReference type="PROSITE" id="PS00843">
    <property type="entry name" value="DALA_DALA_LIGASE_1"/>
    <property type="match status" value="1"/>
</dbReference>
<comment type="cofactor">
    <cofactor evidence="1">
        <name>Mn(2+)</name>
        <dbReference type="ChEBI" id="CHEBI:29035"/>
    </cofactor>
</comment>
<evidence type="ECO:0000256" key="10">
    <source>
        <dbReference type="ARBA" id="ARBA00022840"/>
    </source>
</evidence>
<dbReference type="Gene3D" id="3.30.470.20">
    <property type="entry name" value="ATP-grasp fold, B domain"/>
    <property type="match status" value="1"/>
</dbReference>
<dbReference type="InterPro" id="IPR005905">
    <property type="entry name" value="D_ala_D_ala"/>
</dbReference>
<comment type="function">
    <text evidence="2 18">Cell wall formation.</text>
</comment>
<comment type="subcellular location">
    <subcellularLocation>
        <location evidence="3 18">Cytoplasm</location>
    </subcellularLocation>
</comment>
<dbReference type="PANTHER" id="PTHR23132">
    <property type="entry name" value="D-ALANINE--D-ALANINE LIGASE"/>
    <property type="match status" value="1"/>
</dbReference>
<dbReference type="RefSeq" id="WP_044618387.1">
    <property type="nucleotide sequence ID" value="NZ_CP007142.1"/>
</dbReference>
<feature type="active site" evidence="19">
    <location>
        <position position="192"/>
    </location>
</feature>
<evidence type="ECO:0000256" key="22">
    <source>
        <dbReference type="PROSITE-ProRule" id="PRU00409"/>
    </source>
</evidence>
<feature type="binding site" evidence="21">
    <location>
        <position position="303"/>
    </location>
    <ligand>
        <name>Mg(2+)</name>
        <dbReference type="ChEBI" id="CHEBI:18420"/>
        <label>1</label>
    </ligand>
</feature>
<dbReference type="GO" id="GO:0008360">
    <property type="term" value="P:regulation of cell shape"/>
    <property type="evidence" value="ECO:0007669"/>
    <property type="project" value="UniProtKB-KW"/>
</dbReference>
<dbReference type="GO" id="GO:0071555">
    <property type="term" value="P:cell wall organization"/>
    <property type="evidence" value="ECO:0007669"/>
    <property type="project" value="UniProtKB-KW"/>
</dbReference>
<dbReference type="NCBIfam" id="NF002525">
    <property type="entry name" value="PRK01966.1-1"/>
    <property type="match status" value="1"/>
</dbReference>
<dbReference type="EMBL" id="CP007142">
    <property type="protein sequence ID" value="AJQ96369.1"/>
    <property type="molecule type" value="Genomic_DNA"/>
</dbReference>
<keyword evidence="9 20" id="KW-0547">Nucleotide-binding</keyword>
<feature type="binding site" evidence="20">
    <location>
        <begin position="192"/>
        <end position="193"/>
    </location>
    <ligand>
        <name>ATP</name>
        <dbReference type="ChEBI" id="CHEBI:30616"/>
    </ligand>
</feature>
<evidence type="ECO:0000256" key="14">
    <source>
        <dbReference type="ARBA" id="ARBA00023211"/>
    </source>
</evidence>
<dbReference type="InterPro" id="IPR000291">
    <property type="entry name" value="D-Ala_lig_Van_CS"/>
</dbReference>
<gene>
    <name evidence="18" type="primary">ddl</name>
    <name evidence="24" type="ORF">YC6258_04337</name>
</gene>
<dbReference type="GO" id="GO:0005524">
    <property type="term" value="F:ATP binding"/>
    <property type="evidence" value="ECO:0007669"/>
    <property type="project" value="UniProtKB-UniRule"/>
</dbReference>
<dbReference type="FunFam" id="3.30.1490.20:FF:000007">
    <property type="entry name" value="D-alanine--D-alanine ligase"/>
    <property type="match status" value="1"/>
</dbReference>
<evidence type="ECO:0000256" key="16">
    <source>
        <dbReference type="ARBA" id="ARBA00047614"/>
    </source>
</evidence>
<keyword evidence="12 18" id="KW-0133">Cell shape</keyword>
<dbReference type="NCBIfam" id="TIGR01205">
    <property type="entry name" value="D_ala_D_alaTIGR"/>
    <property type="match status" value="1"/>
</dbReference>
<proteinExistence type="inferred from homology"/>
<dbReference type="InterPro" id="IPR016185">
    <property type="entry name" value="PreATP-grasp_dom_sf"/>
</dbReference>
<dbReference type="UniPathway" id="UPA00219"/>
<feature type="binding site" evidence="21">
    <location>
        <position position="316"/>
    </location>
    <ligand>
        <name>Mg(2+)</name>
        <dbReference type="ChEBI" id="CHEBI:18420"/>
        <label>2</label>
    </ligand>
</feature>
<evidence type="ECO:0000256" key="19">
    <source>
        <dbReference type="PIRSR" id="PIRSR039102-1"/>
    </source>
</evidence>
<feature type="active site" evidence="19">
    <location>
        <position position="327"/>
    </location>
</feature>
<feature type="active site" evidence="19">
    <location>
        <position position="18"/>
    </location>
</feature>
<name>A0A0C5W106_9GAMM</name>
<evidence type="ECO:0000256" key="1">
    <source>
        <dbReference type="ARBA" id="ARBA00001936"/>
    </source>
</evidence>
<keyword evidence="13 18" id="KW-0573">Peptidoglycan synthesis</keyword>
<evidence type="ECO:0000256" key="9">
    <source>
        <dbReference type="ARBA" id="ARBA00022741"/>
    </source>
</evidence>
<evidence type="ECO:0000256" key="4">
    <source>
        <dbReference type="ARBA" id="ARBA00004752"/>
    </source>
</evidence>
<evidence type="ECO:0000256" key="20">
    <source>
        <dbReference type="PIRSR" id="PIRSR039102-2"/>
    </source>
</evidence>
<dbReference type="InterPro" id="IPR011095">
    <property type="entry name" value="Dala_Dala_lig_C"/>
</dbReference>
<accession>A0A0C5W106</accession>
<dbReference type="Gene3D" id="3.40.50.20">
    <property type="match status" value="1"/>
</dbReference>
<comment type="cofactor">
    <cofactor evidence="21">
        <name>Mg(2+)</name>
        <dbReference type="ChEBI" id="CHEBI:18420"/>
    </cofactor>
    <cofactor evidence="21">
        <name>Mn(2+)</name>
        <dbReference type="ChEBI" id="CHEBI:29035"/>
    </cofactor>
    <text evidence="21">Binds 2 magnesium or manganese ions per subunit.</text>
</comment>
<evidence type="ECO:0000259" key="23">
    <source>
        <dbReference type="PROSITE" id="PS50975"/>
    </source>
</evidence>
<evidence type="ECO:0000256" key="15">
    <source>
        <dbReference type="ARBA" id="ARBA00023316"/>
    </source>
</evidence>
<dbReference type="NCBIfam" id="NF002528">
    <property type="entry name" value="PRK01966.1-4"/>
    <property type="match status" value="1"/>
</dbReference>
<dbReference type="InterPro" id="IPR011127">
    <property type="entry name" value="Dala_Dala_lig_N"/>
</dbReference>
<keyword evidence="25" id="KW-1185">Reference proteome</keyword>
<dbReference type="AlphaFoldDB" id="A0A0C5W106"/>
<keyword evidence="15 18" id="KW-0961">Cell wall biogenesis/degradation</keyword>
<keyword evidence="7 18" id="KW-0436">Ligase</keyword>
<dbReference type="STRING" id="1445510.YC6258_04337"/>
<dbReference type="PANTHER" id="PTHR23132:SF25">
    <property type="entry name" value="D-ALANINE--D-ALANINE LIGASE A"/>
    <property type="match status" value="1"/>
</dbReference>
<evidence type="ECO:0000256" key="8">
    <source>
        <dbReference type="ARBA" id="ARBA00022723"/>
    </source>
</evidence>
<feature type="binding site" evidence="20">
    <location>
        <begin position="184"/>
        <end position="186"/>
    </location>
    <ligand>
        <name>ATP</name>
        <dbReference type="ChEBI" id="CHEBI:30616"/>
    </ligand>
</feature>
<comment type="similarity">
    <text evidence="5 18">Belongs to the D-alanine--D-alanine ligase family.</text>
</comment>
<feature type="binding site" evidence="21">
    <location>
        <position position="316"/>
    </location>
    <ligand>
        <name>Mg(2+)</name>
        <dbReference type="ChEBI" id="CHEBI:18420"/>
        <label>1</label>
    </ligand>
</feature>
<evidence type="ECO:0000256" key="13">
    <source>
        <dbReference type="ARBA" id="ARBA00022984"/>
    </source>
</evidence>
<keyword evidence="8 21" id="KW-0479">Metal-binding</keyword>
<protein>
    <recommendedName>
        <fullName evidence="18">D-alanine--D-alanine ligase</fullName>
        <ecNumber evidence="18">6.3.2.4</ecNumber>
    </recommendedName>
    <alternativeName>
        <fullName evidence="18">D-Ala-D-Ala ligase</fullName>
    </alternativeName>
    <alternativeName>
        <fullName evidence="18">D-alanylalanine synthetase</fullName>
    </alternativeName>
</protein>
<reference evidence="24 25" key="1">
    <citation type="submission" date="2014-01" db="EMBL/GenBank/DDBJ databases">
        <title>Full genme sequencing of cellulolytic bacterium Gynuella sunshinyii YC6258T gen. nov., sp. nov.</title>
        <authorList>
            <person name="Khan H."/>
            <person name="Chung E.J."/>
            <person name="Chung Y.R."/>
        </authorList>
    </citation>
    <scope>NUCLEOTIDE SEQUENCE [LARGE SCALE GENOMIC DNA]</scope>
    <source>
        <strain evidence="24 25">YC6258</strain>
    </source>
</reference>
<dbReference type="Pfam" id="PF01820">
    <property type="entry name" value="Dala_Dala_lig_N"/>
    <property type="match status" value="1"/>
</dbReference>
<evidence type="ECO:0000256" key="11">
    <source>
        <dbReference type="ARBA" id="ARBA00022842"/>
    </source>
</evidence>
<comment type="catalytic activity">
    <reaction evidence="16 18">
        <text>2 D-alanine + ATP = D-alanyl-D-alanine + ADP + phosphate + H(+)</text>
        <dbReference type="Rhea" id="RHEA:11224"/>
        <dbReference type="ChEBI" id="CHEBI:15378"/>
        <dbReference type="ChEBI" id="CHEBI:30616"/>
        <dbReference type="ChEBI" id="CHEBI:43474"/>
        <dbReference type="ChEBI" id="CHEBI:57416"/>
        <dbReference type="ChEBI" id="CHEBI:57822"/>
        <dbReference type="ChEBI" id="CHEBI:456216"/>
        <dbReference type="EC" id="6.3.2.4"/>
    </reaction>
</comment>
<organism evidence="24 25">
    <name type="scientific">Gynuella sunshinyii YC6258</name>
    <dbReference type="NCBI Taxonomy" id="1445510"/>
    <lineage>
        <taxon>Bacteria</taxon>
        <taxon>Pseudomonadati</taxon>
        <taxon>Pseudomonadota</taxon>
        <taxon>Gammaproteobacteria</taxon>
        <taxon>Oceanospirillales</taxon>
        <taxon>Saccharospirillaceae</taxon>
        <taxon>Gynuella</taxon>
    </lineage>
</organism>
<dbReference type="PROSITE" id="PS00844">
    <property type="entry name" value="DALA_DALA_LIGASE_2"/>
    <property type="match status" value="1"/>
</dbReference>
<dbReference type="PATRIC" id="fig|1445510.3.peg.4303"/>
<keyword evidence="11 21" id="KW-0460">Magnesium</keyword>
<dbReference type="EC" id="6.3.2.4" evidence="18"/>
<comment type="pathway">
    <text evidence="17">Glycan biosynthesis.</text>
</comment>
<dbReference type="InterPro" id="IPR013815">
    <property type="entry name" value="ATP_grasp_subdomain_1"/>
</dbReference>
<feature type="domain" description="ATP-grasp" evidence="23">
    <location>
        <begin position="147"/>
        <end position="349"/>
    </location>
</feature>
<dbReference type="GO" id="GO:0005829">
    <property type="term" value="C:cytosol"/>
    <property type="evidence" value="ECO:0007669"/>
    <property type="project" value="UniProtKB-ARBA"/>
</dbReference>
<dbReference type="Gene3D" id="3.30.1490.20">
    <property type="entry name" value="ATP-grasp fold, A domain"/>
    <property type="match status" value="1"/>
</dbReference>
<feature type="binding site" evidence="20">
    <location>
        <begin position="222"/>
        <end position="229"/>
    </location>
    <ligand>
        <name>ATP</name>
        <dbReference type="ChEBI" id="CHEBI:30616"/>
    </ligand>
</feature>